<gene>
    <name evidence="1" type="ORF">DICVIV_07533</name>
</gene>
<protein>
    <recommendedName>
        <fullName evidence="3">Leucine Rich repeat-containing domain protein</fullName>
    </recommendedName>
</protein>
<reference evidence="2" key="2">
    <citation type="journal article" date="2016" name="Sci. Rep.">
        <title>Dictyocaulus viviparus genome, variome and transcriptome elucidate lungworm biology and support future intervention.</title>
        <authorList>
            <person name="McNulty S.N."/>
            <person name="Strube C."/>
            <person name="Rosa B.A."/>
            <person name="Martin J.C."/>
            <person name="Tyagi R."/>
            <person name="Choi Y.J."/>
            <person name="Wang Q."/>
            <person name="Hallsworth Pepin K."/>
            <person name="Zhang X."/>
            <person name="Ozersky P."/>
            <person name="Wilson R.K."/>
            <person name="Sternberg P.W."/>
            <person name="Gasser R.B."/>
            <person name="Mitreva M."/>
        </authorList>
    </citation>
    <scope>NUCLEOTIDE SEQUENCE [LARGE SCALE GENOMIC DNA]</scope>
    <source>
        <strain evidence="2">HannoverDv2000</strain>
    </source>
</reference>
<name>A0A0D8XPF0_DICVI</name>
<keyword evidence="2" id="KW-1185">Reference proteome</keyword>
<evidence type="ECO:0000313" key="1">
    <source>
        <dbReference type="EMBL" id="KJH46410.1"/>
    </source>
</evidence>
<organism evidence="1 2">
    <name type="scientific">Dictyocaulus viviparus</name>
    <name type="common">Bovine lungworm</name>
    <dbReference type="NCBI Taxonomy" id="29172"/>
    <lineage>
        <taxon>Eukaryota</taxon>
        <taxon>Metazoa</taxon>
        <taxon>Ecdysozoa</taxon>
        <taxon>Nematoda</taxon>
        <taxon>Chromadorea</taxon>
        <taxon>Rhabditida</taxon>
        <taxon>Rhabditina</taxon>
        <taxon>Rhabditomorpha</taxon>
        <taxon>Strongyloidea</taxon>
        <taxon>Metastrongylidae</taxon>
        <taxon>Dictyocaulus</taxon>
    </lineage>
</organism>
<sequence length="186" mass="22088">MNLVSYRLYFSLQIVDGYWHVQRSLKTSVEELRRLFPYLNSDQEQFESIFHIRRELGKLFRVLPKNRLLEVDFSGIRQFQYELMEDIMTKNSTDSKSMFCNVTTMSFRGCFISCSDLELLSLNTQNLKSLTLPDRLMDHKINGKDVNPDQIQDFRTYQKKGLIGHRGRTTSHMKILWPNLMKLTFM</sequence>
<dbReference type="EMBL" id="KN716354">
    <property type="protein sequence ID" value="KJH46410.1"/>
    <property type="molecule type" value="Genomic_DNA"/>
</dbReference>
<accession>A0A0D8XPF0</accession>
<evidence type="ECO:0008006" key="3">
    <source>
        <dbReference type="Google" id="ProtNLM"/>
    </source>
</evidence>
<dbReference type="AlphaFoldDB" id="A0A0D8XPF0"/>
<dbReference type="STRING" id="29172.A0A0D8XPF0"/>
<dbReference type="OrthoDB" id="5779397at2759"/>
<dbReference type="Proteomes" id="UP000053766">
    <property type="component" value="Unassembled WGS sequence"/>
</dbReference>
<proteinExistence type="predicted"/>
<evidence type="ECO:0000313" key="2">
    <source>
        <dbReference type="Proteomes" id="UP000053766"/>
    </source>
</evidence>
<reference evidence="1 2" key="1">
    <citation type="submission" date="2013-11" db="EMBL/GenBank/DDBJ databases">
        <title>Draft genome of the bovine lungworm Dictyocaulus viviparus.</title>
        <authorList>
            <person name="Mitreva M."/>
        </authorList>
    </citation>
    <scope>NUCLEOTIDE SEQUENCE [LARGE SCALE GENOMIC DNA]</scope>
    <source>
        <strain evidence="1 2">HannoverDv2000</strain>
    </source>
</reference>